<keyword evidence="4" id="KW-0732">Signal</keyword>
<dbReference type="InterPro" id="IPR050316">
    <property type="entry name" value="Tyrosinase/Hemocyanin"/>
</dbReference>
<keyword evidence="8" id="KW-1185">Reference proteome</keyword>
<dbReference type="AlphaFoldDB" id="A0AAE0K2F4"/>
<feature type="domain" description="Tyrosinase copper-binding" evidence="5">
    <location>
        <begin position="88"/>
        <end position="105"/>
    </location>
</feature>
<dbReference type="InterPro" id="IPR002227">
    <property type="entry name" value="Tyrosinase_Cu-bd"/>
</dbReference>
<evidence type="ECO:0000259" key="6">
    <source>
        <dbReference type="PROSITE" id="PS00498"/>
    </source>
</evidence>
<evidence type="ECO:0000256" key="3">
    <source>
        <dbReference type="SAM" id="MobiDB-lite"/>
    </source>
</evidence>
<keyword evidence="2" id="KW-0186">Copper</keyword>
<sequence>MALHVIVLFALGIIHQVQGLYLSHRDGEGCRVKSLRKPWQDLTDLQRASYINSTLCLMDSPGQQTIPGAKTLWDELHYAHIAQATYIHFVGSFLPWHRYFLVVHETLLRRECGYNGPMPYWNEVADVDDLNNALVLDVKTGFGGNGEGPNHCVADGPFVNLRFQFKEDLTIAESPSCLVRNISDCSFTGASRTNLDACLAARTYDEVWHCLEAKPHIAGHWGIGGTMSNTRLSPGDPLFFLHHAWLDRLWWLWQSQDLPTRLKEIGGANIPVDDSDSPAGNGASSASGNETSSPSCSAPMGGAGGASRGHGGGGTSKPNKGLIDYFNDGGNTTTLDHTLWSARILPNVTIADVMDLHGAFVCAEYV</sequence>
<reference evidence="7" key="2">
    <citation type="submission" date="2023-06" db="EMBL/GenBank/DDBJ databases">
        <authorList>
            <consortium name="Lawrence Berkeley National Laboratory"/>
            <person name="Haridas S."/>
            <person name="Hensen N."/>
            <person name="Bonometti L."/>
            <person name="Westerberg I."/>
            <person name="Brannstrom I.O."/>
            <person name="Guillou S."/>
            <person name="Cros-Aarteil S."/>
            <person name="Calhoun S."/>
            <person name="Kuo A."/>
            <person name="Mondo S."/>
            <person name="Pangilinan J."/>
            <person name="Riley R."/>
            <person name="LaButti K."/>
            <person name="Andreopoulos B."/>
            <person name="Lipzen A."/>
            <person name="Chen C."/>
            <person name="Yanf M."/>
            <person name="Daum C."/>
            <person name="Ng V."/>
            <person name="Clum A."/>
            <person name="Steindorff A."/>
            <person name="Ohm R."/>
            <person name="Martin F."/>
            <person name="Silar P."/>
            <person name="Natvig D."/>
            <person name="Lalanne C."/>
            <person name="Gautier V."/>
            <person name="Ament-velasquez S.L."/>
            <person name="Kruys A."/>
            <person name="Hutchinson M.I."/>
            <person name="Powell A.J."/>
            <person name="Barry K."/>
            <person name="Miller A.N."/>
            <person name="Grigoriev I.V."/>
            <person name="Debuchy R."/>
            <person name="Gladieux P."/>
            <person name="Thoren M.H."/>
            <person name="Johannesson H."/>
        </authorList>
    </citation>
    <scope>NUCLEOTIDE SEQUENCE</scope>
    <source>
        <strain evidence="7">CBS 232.78</strain>
    </source>
</reference>
<dbReference type="PROSITE" id="PS00498">
    <property type="entry name" value="TYROSINASE_2"/>
    <property type="match status" value="1"/>
</dbReference>
<evidence type="ECO:0000256" key="2">
    <source>
        <dbReference type="ARBA" id="ARBA00023008"/>
    </source>
</evidence>
<feature type="chain" id="PRO_5041985677" description="Tyrosinase copper-binding domain-containing protein" evidence="4">
    <location>
        <begin position="20"/>
        <end position="366"/>
    </location>
</feature>
<protein>
    <recommendedName>
        <fullName evidence="5 6">Tyrosinase copper-binding domain-containing protein</fullName>
    </recommendedName>
</protein>
<dbReference type="EMBL" id="JAULSW010000010">
    <property type="protein sequence ID" value="KAK3368749.1"/>
    <property type="molecule type" value="Genomic_DNA"/>
</dbReference>
<feature type="region of interest" description="Disordered" evidence="3">
    <location>
        <begin position="269"/>
        <end position="314"/>
    </location>
</feature>
<dbReference type="Pfam" id="PF00264">
    <property type="entry name" value="Tyrosinase"/>
    <property type="match status" value="1"/>
</dbReference>
<accession>A0AAE0K2F4</accession>
<reference evidence="7" key="1">
    <citation type="journal article" date="2023" name="Mol. Phylogenet. Evol.">
        <title>Genome-scale phylogeny and comparative genomics of the fungal order Sordariales.</title>
        <authorList>
            <person name="Hensen N."/>
            <person name="Bonometti L."/>
            <person name="Westerberg I."/>
            <person name="Brannstrom I.O."/>
            <person name="Guillou S."/>
            <person name="Cros-Aarteil S."/>
            <person name="Calhoun S."/>
            <person name="Haridas S."/>
            <person name="Kuo A."/>
            <person name="Mondo S."/>
            <person name="Pangilinan J."/>
            <person name="Riley R."/>
            <person name="LaButti K."/>
            <person name="Andreopoulos B."/>
            <person name="Lipzen A."/>
            <person name="Chen C."/>
            <person name="Yan M."/>
            <person name="Daum C."/>
            <person name="Ng V."/>
            <person name="Clum A."/>
            <person name="Steindorff A."/>
            <person name="Ohm R.A."/>
            <person name="Martin F."/>
            <person name="Silar P."/>
            <person name="Natvig D.O."/>
            <person name="Lalanne C."/>
            <person name="Gautier V."/>
            <person name="Ament-Velasquez S.L."/>
            <person name="Kruys A."/>
            <person name="Hutchinson M.I."/>
            <person name="Powell A.J."/>
            <person name="Barry K."/>
            <person name="Miller A.N."/>
            <person name="Grigoriev I.V."/>
            <person name="Debuchy R."/>
            <person name="Gladieux P."/>
            <person name="Hiltunen Thoren M."/>
            <person name="Johannesson H."/>
        </authorList>
    </citation>
    <scope>NUCLEOTIDE SEQUENCE</scope>
    <source>
        <strain evidence="7">CBS 232.78</strain>
    </source>
</reference>
<evidence type="ECO:0000256" key="4">
    <source>
        <dbReference type="SAM" id="SignalP"/>
    </source>
</evidence>
<dbReference type="PRINTS" id="PR00092">
    <property type="entry name" value="TYROSINASE"/>
</dbReference>
<dbReference type="InterPro" id="IPR008922">
    <property type="entry name" value="Di-copper_centre_dom_sf"/>
</dbReference>
<dbReference type="Gene3D" id="1.10.1280.10">
    <property type="entry name" value="Di-copper center containing domain from catechol oxidase"/>
    <property type="match status" value="1"/>
</dbReference>
<evidence type="ECO:0000259" key="5">
    <source>
        <dbReference type="PROSITE" id="PS00497"/>
    </source>
</evidence>
<evidence type="ECO:0000313" key="8">
    <source>
        <dbReference type="Proteomes" id="UP001285441"/>
    </source>
</evidence>
<evidence type="ECO:0000256" key="1">
    <source>
        <dbReference type="ARBA" id="ARBA00022723"/>
    </source>
</evidence>
<feature type="compositionally biased region" description="Gly residues" evidence="3">
    <location>
        <begin position="301"/>
        <end position="314"/>
    </location>
</feature>
<name>A0AAE0K2F4_9PEZI</name>
<dbReference type="PANTHER" id="PTHR11474:SF126">
    <property type="entry name" value="TYROSINASE-LIKE PROTEIN TYR-1-RELATED"/>
    <property type="match status" value="1"/>
</dbReference>
<feature type="domain" description="Tyrosinase copper-binding" evidence="6">
    <location>
        <begin position="236"/>
        <end position="247"/>
    </location>
</feature>
<dbReference type="PROSITE" id="PS00497">
    <property type="entry name" value="TYROSINASE_1"/>
    <property type="match status" value="1"/>
</dbReference>
<proteinExistence type="predicted"/>
<dbReference type="GO" id="GO:0046872">
    <property type="term" value="F:metal ion binding"/>
    <property type="evidence" value="ECO:0007669"/>
    <property type="project" value="UniProtKB-KW"/>
</dbReference>
<gene>
    <name evidence="7" type="ORF">B0H63DRAFT_535229</name>
</gene>
<dbReference type="GO" id="GO:0016491">
    <property type="term" value="F:oxidoreductase activity"/>
    <property type="evidence" value="ECO:0007669"/>
    <property type="project" value="InterPro"/>
</dbReference>
<feature type="compositionally biased region" description="Low complexity" evidence="3">
    <location>
        <begin position="277"/>
        <end position="300"/>
    </location>
</feature>
<dbReference type="PANTHER" id="PTHR11474">
    <property type="entry name" value="TYROSINASE FAMILY MEMBER"/>
    <property type="match status" value="1"/>
</dbReference>
<comment type="caution">
    <text evidence="7">The sequence shown here is derived from an EMBL/GenBank/DDBJ whole genome shotgun (WGS) entry which is preliminary data.</text>
</comment>
<evidence type="ECO:0000313" key="7">
    <source>
        <dbReference type="EMBL" id="KAK3368749.1"/>
    </source>
</evidence>
<feature type="signal peptide" evidence="4">
    <location>
        <begin position="1"/>
        <end position="19"/>
    </location>
</feature>
<organism evidence="7 8">
    <name type="scientific">Podospora didyma</name>
    <dbReference type="NCBI Taxonomy" id="330526"/>
    <lineage>
        <taxon>Eukaryota</taxon>
        <taxon>Fungi</taxon>
        <taxon>Dikarya</taxon>
        <taxon>Ascomycota</taxon>
        <taxon>Pezizomycotina</taxon>
        <taxon>Sordariomycetes</taxon>
        <taxon>Sordariomycetidae</taxon>
        <taxon>Sordariales</taxon>
        <taxon>Podosporaceae</taxon>
        <taxon>Podospora</taxon>
    </lineage>
</organism>
<dbReference type="Proteomes" id="UP001285441">
    <property type="component" value="Unassembled WGS sequence"/>
</dbReference>
<dbReference type="SUPFAM" id="SSF48056">
    <property type="entry name" value="Di-copper centre-containing domain"/>
    <property type="match status" value="1"/>
</dbReference>
<keyword evidence="1" id="KW-0479">Metal-binding</keyword>